<protein>
    <submittedName>
        <fullName evidence="2">Right handed beta helix region</fullName>
    </submittedName>
</protein>
<sequence length="423" mass="47890">MFQKIIIIIILLSFQTICIAKSIKIPEKVTNLNFNLTDEFKLALNSNVDSIIIKSNIEDYFLDPVTLFNIYNKTIIFEDSVSLRAKPGSFKKTNDVLFKFINCNNIIIIGNNGELSMNKNEYVNGEWRNAISLLGCDNVYIEKLHIKDSGGDGIYIAGSSTRSFSSNIHLNTIICQNNKRQGLSIISAEHVVIENSIFCDTKGALPEAGIDIEPNSEHDRVVDINFNNCIFEKNGHSGILLALSKLNSNSIPVSVTFNDCIISNNHRPENPYAKAELVFTAEKENSVKGLVKFNKCLVKDSDWSFFYSRKTSSAYSVTFKDCIVNNISKNEMSAVINLEVPDYYKETDFLGGYYFDNLQLEYYTQAPYLRIRGSHLNTLKGISNIKGTINLISNTPKEIEYINYEEKNNKDVDIRLNYIFSSH</sequence>
<dbReference type="eggNOG" id="COG5434">
    <property type="taxonomic scope" value="Bacteria"/>
</dbReference>
<evidence type="ECO:0000313" key="3">
    <source>
        <dbReference type="Proteomes" id="UP000182114"/>
    </source>
</evidence>
<dbReference type="InterPro" id="IPR012334">
    <property type="entry name" value="Pectin_lyas_fold"/>
</dbReference>
<dbReference type="SUPFAM" id="SSF51126">
    <property type="entry name" value="Pectin lyase-like"/>
    <property type="match status" value="1"/>
</dbReference>
<gene>
    <name evidence="2" type="ORF">SAMN04487992_11143</name>
</gene>
<name>A0A1G7K1U1_9FLAO</name>
<dbReference type="SMART" id="SM00710">
    <property type="entry name" value="PbH1"/>
    <property type="match status" value="4"/>
</dbReference>
<reference evidence="3" key="1">
    <citation type="submission" date="2016-10" db="EMBL/GenBank/DDBJ databases">
        <authorList>
            <person name="Varghese N."/>
            <person name="Submissions S."/>
        </authorList>
    </citation>
    <scope>NUCLEOTIDE SEQUENCE [LARGE SCALE GENOMIC DNA]</scope>
    <source>
        <strain evidence="3">DSM 24729</strain>
    </source>
</reference>
<dbReference type="InterPro" id="IPR006626">
    <property type="entry name" value="PbH1"/>
</dbReference>
<organism evidence="2 3">
    <name type="scientific">Cellulophaga baltica</name>
    <dbReference type="NCBI Taxonomy" id="76594"/>
    <lineage>
        <taxon>Bacteria</taxon>
        <taxon>Pseudomonadati</taxon>
        <taxon>Bacteroidota</taxon>
        <taxon>Flavobacteriia</taxon>
        <taxon>Flavobacteriales</taxon>
        <taxon>Flavobacteriaceae</taxon>
        <taxon>Cellulophaga</taxon>
    </lineage>
</organism>
<dbReference type="Pfam" id="PF13229">
    <property type="entry name" value="Beta_helix"/>
    <property type="match status" value="1"/>
</dbReference>
<dbReference type="Proteomes" id="UP000182114">
    <property type="component" value="Unassembled WGS sequence"/>
</dbReference>
<dbReference type="Gene3D" id="2.160.20.10">
    <property type="entry name" value="Single-stranded right-handed beta-helix, Pectin lyase-like"/>
    <property type="match status" value="1"/>
</dbReference>
<keyword evidence="3" id="KW-1185">Reference proteome</keyword>
<dbReference type="EMBL" id="FNBD01000011">
    <property type="protein sequence ID" value="SDF31097.1"/>
    <property type="molecule type" value="Genomic_DNA"/>
</dbReference>
<accession>A0A1G7K1U1</accession>
<proteinExistence type="predicted"/>
<evidence type="ECO:0000313" key="2">
    <source>
        <dbReference type="EMBL" id="SDF31097.1"/>
    </source>
</evidence>
<dbReference type="AlphaFoldDB" id="A0A1G7K1U1"/>
<evidence type="ECO:0000259" key="1">
    <source>
        <dbReference type="Pfam" id="PF13229"/>
    </source>
</evidence>
<feature type="domain" description="Right handed beta helix" evidence="1">
    <location>
        <begin position="106"/>
        <end position="266"/>
    </location>
</feature>
<dbReference type="RefSeq" id="WP_074539094.1">
    <property type="nucleotide sequence ID" value="NZ_FNBD01000011.1"/>
</dbReference>
<dbReference type="InterPro" id="IPR011050">
    <property type="entry name" value="Pectin_lyase_fold/virulence"/>
</dbReference>
<dbReference type="InterPro" id="IPR039448">
    <property type="entry name" value="Beta_helix"/>
</dbReference>